<keyword evidence="2" id="KW-0238">DNA-binding</keyword>
<dbReference type="AlphaFoldDB" id="A0A1M5WAF2"/>
<dbReference type="PROSITE" id="PS50949">
    <property type="entry name" value="HTH_GNTR"/>
    <property type="match status" value="1"/>
</dbReference>
<dbReference type="PANTHER" id="PTHR43537">
    <property type="entry name" value="TRANSCRIPTIONAL REGULATOR, GNTR FAMILY"/>
    <property type="match status" value="1"/>
</dbReference>
<name>A0A1M5WAF2_9BRAD</name>
<dbReference type="PANTHER" id="PTHR43537:SF24">
    <property type="entry name" value="GLUCONATE OPERON TRANSCRIPTIONAL REPRESSOR"/>
    <property type="match status" value="1"/>
</dbReference>
<keyword evidence="3" id="KW-0804">Transcription</keyword>
<dbReference type="SUPFAM" id="SSF48008">
    <property type="entry name" value="GntR ligand-binding domain-like"/>
    <property type="match status" value="1"/>
</dbReference>
<dbReference type="SMART" id="SM00345">
    <property type="entry name" value="HTH_GNTR"/>
    <property type="match status" value="1"/>
</dbReference>
<dbReference type="EMBL" id="LT670817">
    <property type="protein sequence ID" value="SHH84549.1"/>
    <property type="molecule type" value="Genomic_DNA"/>
</dbReference>
<dbReference type="InterPro" id="IPR036390">
    <property type="entry name" value="WH_DNA-bd_sf"/>
</dbReference>
<evidence type="ECO:0000256" key="3">
    <source>
        <dbReference type="ARBA" id="ARBA00023163"/>
    </source>
</evidence>
<protein>
    <submittedName>
        <fullName evidence="5">Transcriptional regulator, GntR family</fullName>
    </submittedName>
</protein>
<dbReference type="GO" id="GO:0003700">
    <property type="term" value="F:DNA-binding transcription factor activity"/>
    <property type="evidence" value="ECO:0007669"/>
    <property type="project" value="InterPro"/>
</dbReference>
<evidence type="ECO:0000256" key="1">
    <source>
        <dbReference type="ARBA" id="ARBA00023015"/>
    </source>
</evidence>
<dbReference type="CDD" id="cd07377">
    <property type="entry name" value="WHTH_GntR"/>
    <property type="match status" value="1"/>
</dbReference>
<accession>A0A1M5WAF2</accession>
<evidence type="ECO:0000256" key="2">
    <source>
        <dbReference type="ARBA" id="ARBA00023125"/>
    </source>
</evidence>
<reference evidence="5 6" key="1">
    <citation type="submission" date="2016-11" db="EMBL/GenBank/DDBJ databases">
        <authorList>
            <person name="Jaros S."/>
            <person name="Januszkiewicz K."/>
            <person name="Wedrychowicz H."/>
        </authorList>
    </citation>
    <scope>NUCLEOTIDE SEQUENCE [LARGE SCALE GENOMIC DNA]</scope>
    <source>
        <strain evidence="5 6">GAS138</strain>
    </source>
</reference>
<dbReference type="InterPro" id="IPR000524">
    <property type="entry name" value="Tscrpt_reg_HTH_GntR"/>
</dbReference>
<feature type="domain" description="HTH gntR-type" evidence="4">
    <location>
        <begin position="20"/>
        <end position="87"/>
    </location>
</feature>
<dbReference type="GO" id="GO:0003677">
    <property type="term" value="F:DNA binding"/>
    <property type="evidence" value="ECO:0007669"/>
    <property type="project" value="UniProtKB-KW"/>
</dbReference>
<dbReference type="InterPro" id="IPR011711">
    <property type="entry name" value="GntR_C"/>
</dbReference>
<dbReference type="SMART" id="SM00895">
    <property type="entry name" value="FCD"/>
    <property type="match status" value="1"/>
</dbReference>
<dbReference type="InterPro" id="IPR036388">
    <property type="entry name" value="WH-like_DNA-bd_sf"/>
</dbReference>
<dbReference type="Gene3D" id="1.10.10.10">
    <property type="entry name" value="Winged helix-like DNA-binding domain superfamily/Winged helix DNA-binding domain"/>
    <property type="match status" value="1"/>
</dbReference>
<dbReference type="Pfam" id="PF07729">
    <property type="entry name" value="FCD"/>
    <property type="match status" value="1"/>
</dbReference>
<dbReference type="Proteomes" id="UP000189796">
    <property type="component" value="Chromosome I"/>
</dbReference>
<evidence type="ECO:0000259" key="4">
    <source>
        <dbReference type="PROSITE" id="PS50949"/>
    </source>
</evidence>
<dbReference type="Pfam" id="PF00392">
    <property type="entry name" value="GntR"/>
    <property type="match status" value="1"/>
</dbReference>
<gene>
    <name evidence="5" type="ORF">SAMN05443248_6452</name>
</gene>
<dbReference type="SUPFAM" id="SSF46785">
    <property type="entry name" value="Winged helix' DNA-binding domain"/>
    <property type="match status" value="1"/>
</dbReference>
<evidence type="ECO:0000313" key="6">
    <source>
        <dbReference type="Proteomes" id="UP000189796"/>
    </source>
</evidence>
<keyword evidence="1" id="KW-0805">Transcription regulation</keyword>
<proteinExistence type="predicted"/>
<evidence type="ECO:0000313" key="5">
    <source>
        <dbReference type="EMBL" id="SHH84549.1"/>
    </source>
</evidence>
<sequence length="241" mass="26959">MTRSPNIEITVTKADIDMRGGVPASVAARLREAIISGEIPAGTLLRQEEISQLFRVGRPPVREALTLLDAEGLVISRPRRGFAVAPLDPNDVEEIFDIRMLLEERAAHFAAQRRTLEDVNVMEKLIHTMEQSKISSSDEAIAFSLVNREFHDLIHRVSGRPVTASVMLGLRNKVERYIRLGGLIAGNLEQVNRDHRMIFEAFRDADAERMAVLCREHIRSTGKRLVAALNASQGREPKLIP</sequence>
<dbReference type="Gene3D" id="1.20.120.530">
    <property type="entry name" value="GntR ligand-binding domain-like"/>
    <property type="match status" value="1"/>
</dbReference>
<dbReference type="InterPro" id="IPR008920">
    <property type="entry name" value="TF_FadR/GntR_C"/>
</dbReference>
<organism evidence="5 6">
    <name type="scientific">Bradyrhizobium erythrophlei</name>
    <dbReference type="NCBI Taxonomy" id="1437360"/>
    <lineage>
        <taxon>Bacteria</taxon>
        <taxon>Pseudomonadati</taxon>
        <taxon>Pseudomonadota</taxon>
        <taxon>Alphaproteobacteria</taxon>
        <taxon>Hyphomicrobiales</taxon>
        <taxon>Nitrobacteraceae</taxon>
        <taxon>Bradyrhizobium</taxon>
    </lineage>
</organism>